<sequence>MIKHLKCCVKELEMHKYLRMIKITETKCEKFACRQKESFEHLSCEVNSNKINDDSRRFIKDMTYYHLNIANSNQRIDV</sequence>
<reference evidence="1 2" key="1">
    <citation type="submission" date="2015-04" db="EMBL/GenBank/DDBJ databases">
        <authorList>
            <person name="Syromyatnikov M.Y."/>
            <person name="Popov V.N."/>
        </authorList>
    </citation>
    <scope>NUCLEOTIDE SEQUENCE [LARGE SCALE GENOMIC DNA]</scope>
</reference>
<protein>
    <submittedName>
        <fullName evidence="1">CLUMA_CG017604, isoform A</fullName>
    </submittedName>
</protein>
<accession>A0A1J1J102</accession>
<keyword evidence="2" id="KW-1185">Reference proteome</keyword>
<evidence type="ECO:0000313" key="1">
    <source>
        <dbReference type="EMBL" id="CRL04529.1"/>
    </source>
</evidence>
<name>A0A1J1J102_9DIPT</name>
<dbReference type="Proteomes" id="UP000183832">
    <property type="component" value="Unassembled WGS sequence"/>
</dbReference>
<gene>
    <name evidence="1" type="ORF">CLUMA_CG017604</name>
</gene>
<dbReference type="AlphaFoldDB" id="A0A1J1J102"/>
<organism evidence="1 2">
    <name type="scientific">Clunio marinus</name>
    <dbReference type="NCBI Taxonomy" id="568069"/>
    <lineage>
        <taxon>Eukaryota</taxon>
        <taxon>Metazoa</taxon>
        <taxon>Ecdysozoa</taxon>
        <taxon>Arthropoda</taxon>
        <taxon>Hexapoda</taxon>
        <taxon>Insecta</taxon>
        <taxon>Pterygota</taxon>
        <taxon>Neoptera</taxon>
        <taxon>Endopterygota</taxon>
        <taxon>Diptera</taxon>
        <taxon>Nematocera</taxon>
        <taxon>Chironomoidea</taxon>
        <taxon>Chironomidae</taxon>
        <taxon>Clunio</taxon>
    </lineage>
</organism>
<dbReference type="EMBL" id="CVRI01000063">
    <property type="protein sequence ID" value="CRL04529.1"/>
    <property type="molecule type" value="Genomic_DNA"/>
</dbReference>
<proteinExistence type="predicted"/>
<evidence type="ECO:0000313" key="2">
    <source>
        <dbReference type="Proteomes" id="UP000183832"/>
    </source>
</evidence>